<dbReference type="Pfam" id="PF03446">
    <property type="entry name" value="NAD_binding_2"/>
    <property type="match status" value="1"/>
</dbReference>
<dbReference type="PANTHER" id="PTHR43060:SF15">
    <property type="entry name" value="3-HYDROXYISOBUTYRATE DEHYDROGENASE-LIKE 1, MITOCHONDRIAL-RELATED"/>
    <property type="match status" value="1"/>
</dbReference>
<evidence type="ECO:0000256" key="1">
    <source>
        <dbReference type="ARBA" id="ARBA00009080"/>
    </source>
</evidence>
<evidence type="ECO:0000259" key="5">
    <source>
        <dbReference type="Pfam" id="PF14833"/>
    </source>
</evidence>
<dbReference type="RefSeq" id="WP_259864954.1">
    <property type="nucleotide sequence ID" value="NZ_BAAAST010000046.1"/>
</dbReference>
<keyword evidence="2" id="KW-0560">Oxidoreductase</keyword>
<evidence type="ECO:0000313" key="7">
    <source>
        <dbReference type="Proteomes" id="UP001059617"/>
    </source>
</evidence>
<dbReference type="EMBL" id="CP073720">
    <property type="protein sequence ID" value="UWP86078.1"/>
    <property type="molecule type" value="Genomic_DNA"/>
</dbReference>
<evidence type="ECO:0000256" key="2">
    <source>
        <dbReference type="ARBA" id="ARBA00023002"/>
    </source>
</evidence>
<dbReference type="InterPro" id="IPR008927">
    <property type="entry name" value="6-PGluconate_DH-like_C_sf"/>
</dbReference>
<sequence length="290" mass="30020">MAEIGQVAVIGMGNMGRGMVHRLLAAGYQVVVHNRTPERARPVVEAGATLAGSAAEASASAPVVLLSLSDDDAVEQVLFGEVLAALRPGASVVDTSTVSPAYTREATARVARAGARRVEVSLLGNPQQAATGELRLFTAGDPAGVAAVRPVLDALGADVRHVGESGAAATLKLAFNLVLGAQVAALAEAVTFGVRSGLDRTMLLHSIANSGFSSMVMKFRAELMAARRYDPAFFRAELMEKDLRIALDAVGEAGQTLRVLDGARRQFAAVVEAGQGDVDAAAVIEHLTGR</sequence>
<feature type="domain" description="6-phosphogluconate dehydrogenase NADP-binding" evidence="4">
    <location>
        <begin position="6"/>
        <end position="163"/>
    </location>
</feature>
<dbReference type="SUPFAM" id="SSF51735">
    <property type="entry name" value="NAD(P)-binding Rossmann-fold domains"/>
    <property type="match status" value="1"/>
</dbReference>
<dbReference type="Pfam" id="PF14833">
    <property type="entry name" value="NAD_binding_11"/>
    <property type="match status" value="1"/>
</dbReference>
<comment type="similarity">
    <text evidence="1">Belongs to the HIBADH-related family.</text>
</comment>
<keyword evidence="7" id="KW-1185">Reference proteome</keyword>
<evidence type="ECO:0000313" key="6">
    <source>
        <dbReference type="EMBL" id="UWP86078.1"/>
    </source>
</evidence>
<dbReference type="PIRSF" id="PIRSF000103">
    <property type="entry name" value="HIBADH"/>
    <property type="match status" value="1"/>
</dbReference>
<protein>
    <submittedName>
        <fullName evidence="6">NAD(P)-dependent oxidoreductase</fullName>
    </submittedName>
</protein>
<dbReference type="InterPro" id="IPR015815">
    <property type="entry name" value="HIBADH-related"/>
</dbReference>
<proteinExistence type="inferred from homology"/>
<dbReference type="Gene3D" id="3.40.50.720">
    <property type="entry name" value="NAD(P)-binding Rossmann-like Domain"/>
    <property type="match status" value="1"/>
</dbReference>
<gene>
    <name evidence="6" type="ORF">Dfulv_18275</name>
</gene>
<evidence type="ECO:0000259" key="4">
    <source>
        <dbReference type="Pfam" id="PF03446"/>
    </source>
</evidence>
<dbReference type="PANTHER" id="PTHR43060">
    <property type="entry name" value="3-HYDROXYISOBUTYRATE DEHYDROGENASE-LIKE 1, MITOCHONDRIAL-RELATED"/>
    <property type="match status" value="1"/>
</dbReference>
<organism evidence="6 7">
    <name type="scientific">Dactylosporangium fulvum</name>
    <dbReference type="NCBI Taxonomy" id="53359"/>
    <lineage>
        <taxon>Bacteria</taxon>
        <taxon>Bacillati</taxon>
        <taxon>Actinomycetota</taxon>
        <taxon>Actinomycetes</taxon>
        <taxon>Micromonosporales</taxon>
        <taxon>Micromonosporaceae</taxon>
        <taxon>Dactylosporangium</taxon>
    </lineage>
</organism>
<dbReference type="Gene3D" id="1.10.1040.10">
    <property type="entry name" value="N-(1-d-carboxylethyl)-l-norvaline Dehydrogenase, domain 2"/>
    <property type="match status" value="1"/>
</dbReference>
<accession>A0ABY5W7M1</accession>
<reference evidence="6" key="1">
    <citation type="submission" date="2021-04" db="EMBL/GenBank/DDBJ databases">
        <authorList>
            <person name="Hartkoorn R.C."/>
            <person name="Beaudoing E."/>
            <person name="Hot D."/>
        </authorList>
    </citation>
    <scope>NUCLEOTIDE SEQUENCE</scope>
    <source>
        <strain evidence="6">NRRL B-16292</strain>
    </source>
</reference>
<keyword evidence="3" id="KW-0520">NAD</keyword>
<reference evidence="6" key="2">
    <citation type="submission" date="2022-09" db="EMBL/GenBank/DDBJ databases">
        <title>Biosynthetic gene clusters of Dactylosporangioum fulvum.</title>
        <authorList>
            <person name="Caradec T."/>
        </authorList>
    </citation>
    <scope>NUCLEOTIDE SEQUENCE</scope>
    <source>
        <strain evidence="6">NRRL B-16292</strain>
    </source>
</reference>
<name>A0ABY5W7M1_9ACTN</name>
<dbReference type="InterPro" id="IPR036291">
    <property type="entry name" value="NAD(P)-bd_dom_sf"/>
</dbReference>
<dbReference type="SUPFAM" id="SSF48179">
    <property type="entry name" value="6-phosphogluconate dehydrogenase C-terminal domain-like"/>
    <property type="match status" value="1"/>
</dbReference>
<feature type="domain" description="3-hydroxyisobutyrate dehydrogenase-like NAD-binding" evidence="5">
    <location>
        <begin position="166"/>
        <end position="286"/>
    </location>
</feature>
<dbReference type="InterPro" id="IPR013328">
    <property type="entry name" value="6PGD_dom2"/>
</dbReference>
<dbReference type="InterPro" id="IPR029154">
    <property type="entry name" value="HIBADH-like_NADP-bd"/>
</dbReference>
<dbReference type="InterPro" id="IPR006115">
    <property type="entry name" value="6PGDH_NADP-bd"/>
</dbReference>
<evidence type="ECO:0000256" key="3">
    <source>
        <dbReference type="ARBA" id="ARBA00023027"/>
    </source>
</evidence>
<dbReference type="Proteomes" id="UP001059617">
    <property type="component" value="Chromosome"/>
</dbReference>